<dbReference type="Gene3D" id="2.30.30.140">
    <property type="match status" value="1"/>
</dbReference>
<sequence>MKEQILIGREEDEEEITSFSTSSVSILKQQQEEVKEQTRASSFVKTNPKPLVAGKIELENTMVAHCLCFLEAQWISSFACVAAWSGTIFSVSLKTFSRQDFFARQWVNSINTGDRLDAMDVEGRWFEADVVLAEQNSLLIHYRSWNSSFDQKFERTSRRLAPLFSRCINWRPTLKRGMLIEAKHDRCWYLAIVLQIKFDKKRINNKWSQLDAIGVNSSRDHDTLRIATPHIPRGTPSPDLLRWLISDFDSEDIAPLGTHIRPGELGKHYTTNAITMPMSLLIDLMAGVGASDSS</sequence>
<reference evidence="1" key="1">
    <citation type="submission" date="2021-01" db="EMBL/GenBank/DDBJ databases">
        <authorList>
            <person name="Corre E."/>
            <person name="Pelletier E."/>
            <person name="Niang G."/>
            <person name="Scheremetjew M."/>
            <person name="Finn R."/>
            <person name="Kale V."/>
            <person name="Holt S."/>
            <person name="Cochrane G."/>
            <person name="Meng A."/>
            <person name="Brown T."/>
            <person name="Cohen L."/>
        </authorList>
    </citation>
    <scope>NUCLEOTIDE SEQUENCE</scope>
    <source>
        <strain evidence="1">CCMP1510</strain>
    </source>
</reference>
<evidence type="ECO:0008006" key="2">
    <source>
        <dbReference type="Google" id="ProtNLM"/>
    </source>
</evidence>
<organism evidence="1">
    <name type="scientific">Aureoumbra lagunensis</name>
    <dbReference type="NCBI Taxonomy" id="44058"/>
    <lineage>
        <taxon>Eukaryota</taxon>
        <taxon>Sar</taxon>
        <taxon>Stramenopiles</taxon>
        <taxon>Ochrophyta</taxon>
        <taxon>Pelagophyceae</taxon>
        <taxon>Pelagomonadales</taxon>
        <taxon>Aureoumbra</taxon>
    </lineage>
</organism>
<gene>
    <name evidence="1" type="ORF">ALAG00032_LOCUS11867</name>
</gene>
<proteinExistence type="predicted"/>
<evidence type="ECO:0000313" key="1">
    <source>
        <dbReference type="EMBL" id="CAE0371086.1"/>
    </source>
</evidence>
<dbReference type="AlphaFoldDB" id="A0A7S3NJ26"/>
<name>A0A7S3NJ26_9STRA</name>
<dbReference type="CDD" id="cd20104">
    <property type="entry name" value="MBT_PHF20L1-like"/>
    <property type="match status" value="1"/>
</dbReference>
<accession>A0A7S3NJ26</accession>
<dbReference type="EMBL" id="HBIJ01017921">
    <property type="protein sequence ID" value="CAE0371086.1"/>
    <property type="molecule type" value="Transcribed_RNA"/>
</dbReference>
<protein>
    <recommendedName>
        <fullName evidence="2">Tudor domain-containing protein</fullName>
    </recommendedName>
</protein>
<dbReference type="SUPFAM" id="SSF63748">
    <property type="entry name" value="Tudor/PWWP/MBT"/>
    <property type="match status" value="1"/>
</dbReference>